<comment type="subcellular location">
    <subcellularLocation>
        <location evidence="1">Cell membrane</location>
        <topology evidence="1">Peripheral membrane protein</topology>
        <orientation evidence="1">Cytoplasmic side</orientation>
    </subcellularLocation>
</comment>
<keyword evidence="3" id="KW-0536">Nodulation</keyword>
<dbReference type="PANTHER" id="PTHR42711:SF5">
    <property type="entry name" value="ABC TRANSPORTER ATP-BINDING PROTEIN NATA"/>
    <property type="match status" value="1"/>
</dbReference>
<feature type="domain" description="ABC transporter" evidence="10">
    <location>
        <begin position="6"/>
        <end position="236"/>
    </location>
</feature>
<evidence type="ECO:0000256" key="4">
    <source>
        <dbReference type="ARBA" id="ARBA00022475"/>
    </source>
</evidence>
<comment type="caution">
    <text evidence="11">The sequence shown here is derived from an EMBL/GenBank/DDBJ whole genome shotgun (WGS) entry which is preliminary data.</text>
</comment>
<protein>
    <submittedName>
        <fullName evidence="11">ABC transporter ATP-binding protein</fullName>
    </submittedName>
</protein>
<evidence type="ECO:0000313" key="12">
    <source>
        <dbReference type="Proteomes" id="UP000448292"/>
    </source>
</evidence>
<dbReference type="InterPro" id="IPR003593">
    <property type="entry name" value="AAA+_ATPase"/>
</dbReference>
<dbReference type="GO" id="GO:0005524">
    <property type="term" value="F:ATP binding"/>
    <property type="evidence" value="ECO:0007669"/>
    <property type="project" value="UniProtKB-KW"/>
</dbReference>
<dbReference type="Gene3D" id="3.40.50.300">
    <property type="entry name" value="P-loop containing nucleotide triphosphate hydrolases"/>
    <property type="match status" value="1"/>
</dbReference>
<dbReference type="GO" id="GO:0016887">
    <property type="term" value="F:ATP hydrolysis activity"/>
    <property type="evidence" value="ECO:0007669"/>
    <property type="project" value="InterPro"/>
</dbReference>
<organism evidence="11 12">
    <name type="scientific">Oceanidesulfovibrio indonesiensis</name>
    <dbReference type="NCBI Taxonomy" id="54767"/>
    <lineage>
        <taxon>Bacteria</taxon>
        <taxon>Pseudomonadati</taxon>
        <taxon>Thermodesulfobacteriota</taxon>
        <taxon>Desulfovibrionia</taxon>
        <taxon>Desulfovibrionales</taxon>
        <taxon>Desulfovibrionaceae</taxon>
        <taxon>Oceanidesulfovibrio</taxon>
    </lineage>
</organism>
<evidence type="ECO:0000256" key="9">
    <source>
        <dbReference type="ARBA" id="ARBA00049985"/>
    </source>
</evidence>
<evidence type="ECO:0000256" key="2">
    <source>
        <dbReference type="ARBA" id="ARBA00022448"/>
    </source>
</evidence>
<evidence type="ECO:0000256" key="6">
    <source>
        <dbReference type="ARBA" id="ARBA00022840"/>
    </source>
</evidence>
<dbReference type="InterPro" id="IPR027417">
    <property type="entry name" value="P-loop_NTPase"/>
</dbReference>
<evidence type="ECO:0000313" key="11">
    <source>
        <dbReference type="EMBL" id="TVM13873.1"/>
    </source>
</evidence>
<evidence type="ECO:0000256" key="7">
    <source>
        <dbReference type="ARBA" id="ARBA00022967"/>
    </source>
</evidence>
<evidence type="ECO:0000259" key="10">
    <source>
        <dbReference type="PROSITE" id="PS50893"/>
    </source>
</evidence>
<keyword evidence="6 11" id="KW-0067">ATP-binding</keyword>
<reference evidence="11 12" key="1">
    <citation type="submission" date="2018-06" db="EMBL/GenBank/DDBJ databases">
        <title>Complete genome of Desulfovibrio indonesiensis P37SLT.</title>
        <authorList>
            <person name="Crispim J.S."/>
            <person name="Vidigal P.M.P."/>
            <person name="Silva L.C.F."/>
            <person name="Laguardia C.N."/>
            <person name="Araujo L.C."/>
            <person name="Dias R.S."/>
            <person name="Sousa M.P."/>
            <person name="Paula S.O."/>
            <person name="Silva C."/>
        </authorList>
    </citation>
    <scope>NUCLEOTIDE SEQUENCE [LARGE SCALE GENOMIC DNA]</scope>
    <source>
        <strain evidence="11 12">P37SLT</strain>
    </source>
</reference>
<dbReference type="InterPro" id="IPR050763">
    <property type="entry name" value="ABC_transporter_ATP-binding"/>
</dbReference>
<dbReference type="InterPro" id="IPR005894">
    <property type="entry name" value="DrrA"/>
</dbReference>
<gene>
    <name evidence="11" type="ORF">DPQ33_18050</name>
</gene>
<dbReference type="Pfam" id="PF00005">
    <property type="entry name" value="ABC_tran"/>
    <property type="match status" value="1"/>
</dbReference>
<dbReference type="FunFam" id="3.40.50.300:FF:000589">
    <property type="entry name" value="ABC transporter, ATP-binding subunit"/>
    <property type="match status" value="1"/>
</dbReference>
<dbReference type="SUPFAM" id="SSF52540">
    <property type="entry name" value="P-loop containing nucleoside triphosphate hydrolases"/>
    <property type="match status" value="1"/>
</dbReference>
<evidence type="ECO:0000256" key="8">
    <source>
        <dbReference type="ARBA" id="ARBA00023136"/>
    </source>
</evidence>
<dbReference type="OrthoDB" id="9809450at2"/>
<sequence length="326" mass="36145">MTDEAVVVENLTKRFGDVQAVDGVSFSVRQGELFGFLGPNGAGKTTTINMLTGLARPDAGSFRICGVDCARNPRAAQRLIGVVPDESNLYPELTGFENLCFCAALYGMRKEERQARARFLLKDFDLEHAAERKFGGYSKGMKRKLTIAAGIIHKPDILFLDEPTTGIDVASARQLRQLVSDLHDAGTTIFLTTHYIEEAERLCDRIAFIVSGRIVRIDSVEHLVQPLQARHVLQITSEETLTDDLRTVLVKAFPELEVSPPGQNTVRVEADEPVRVGSLVRLLEEHGVTVSEARRIRPSLEDVFVRITGIETKAMCNEKEQKGARQ</sequence>
<keyword evidence="7" id="KW-1278">Translocase</keyword>
<dbReference type="PANTHER" id="PTHR42711">
    <property type="entry name" value="ABC TRANSPORTER ATP-BINDING PROTEIN"/>
    <property type="match status" value="1"/>
</dbReference>
<dbReference type="InterPro" id="IPR017871">
    <property type="entry name" value="ABC_transporter-like_CS"/>
</dbReference>
<comment type="similarity">
    <text evidence="9">Belongs to the ABC transporter superfamily. Drug exporter-1 (DrugE1) (TC 3.A.1.105) family.</text>
</comment>
<dbReference type="PROSITE" id="PS50893">
    <property type="entry name" value="ABC_TRANSPORTER_2"/>
    <property type="match status" value="1"/>
</dbReference>
<dbReference type="GO" id="GO:1900753">
    <property type="term" value="P:doxorubicin transport"/>
    <property type="evidence" value="ECO:0007669"/>
    <property type="project" value="InterPro"/>
</dbReference>
<keyword evidence="8" id="KW-0472">Membrane</keyword>
<evidence type="ECO:0000256" key="3">
    <source>
        <dbReference type="ARBA" id="ARBA00022458"/>
    </source>
</evidence>
<keyword evidence="12" id="KW-1185">Reference proteome</keyword>
<evidence type="ECO:0000256" key="5">
    <source>
        <dbReference type="ARBA" id="ARBA00022741"/>
    </source>
</evidence>
<keyword evidence="5" id="KW-0547">Nucleotide-binding</keyword>
<dbReference type="AlphaFoldDB" id="A0A7M3M9Y1"/>
<dbReference type="GO" id="GO:0005886">
    <property type="term" value="C:plasma membrane"/>
    <property type="evidence" value="ECO:0007669"/>
    <property type="project" value="UniProtKB-SubCell"/>
</dbReference>
<dbReference type="PROSITE" id="PS00211">
    <property type="entry name" value="ABC_TRANSPORTER_1"/>
    <property type="match status" value="1"/>
</dbReference>
<dbReference type="SMART" id="SM00382">
    <property type="entry name" value="AAA"/>
    <property type="match status" value="1"/>
</dbReference>
<dbReference type="NCBIfam" id="TIGR01188">
    <property type="entry name" value="drrA"/>
    <property type="match status" value="1"/>
</dbReference>
<dbReference type="EMBL" id="QMIE01000031">
    <property type="protein sequence ID" value="TVM13873.1"/>
    <property type="molecule type" value="Genomic_DNA"/>
</dbReference>
<keyword evidence="4" id="KW-1003">Cell membrane</keyword>
<proteinExistence type="inferred from homology"/>
<evidence type="ECO:0000256" key="1">
    <source>
        <dbReference type="ARBA" id="ARBA00004413"/>
    </source>
</evidence>
<keyword evidence="2" id="KW-0813">Transport</keyword>
<dbReference type="Proteomes" id="UP000448292">
    <property type="component" value="Unassembled WGS sequence"/>
</dbReference>
<accession>A0A7M3M9Y1</accession>
<dbReference type="InterPro" id="IPR003439">
    <property type="entry name" value="ABC_transporter-like_ATP-bd"/>
</dbReference>
<dbReference type="GO" id="GO:0043215">
    <property type="term" value="P:daunorubicin transport"/>
    <property type="evidence" value="ECO:0007669"/>
    <property type="project" value="InterPro"/>
</dbReference>
<name>A0A7M3M9Y1_9BACT</name>
<dbReference type="RefSeq" id="WP_144304614.1">
    <property type="nucleotide sequence ID" value="NZ_QMIE01000031.1"/>
</dbReference>